<feature type="non-terminal residue" evidence="2">
    <location>
        <position position="1"/>
    </location>
</feature>
<feature type="compositionally biased region" description="Low complexity" evidence="1">
    <location>
        <begin position="123"/>
        <end position="153"/>
    </location>
</feature>
<feature type="region of interest" description="Disordered" evidence="1">
    <location>
        <begin position="123"/>
        <end position="170"/>
    </location>
</feature>
<gene>
    <name evidence="2" type="ORF">CALMAC_LOCUS6302</name>
</gene>
<feature type="region of interest" description="Disordered" evidence="1">
    <location>
        <begin position="1"/>
        <end position="84"/>
    </location>
</feature>
<dbReference type="AlphaFoldDB" id="A0A653C5I2"/>
<sequence>VEPVYEDDRSANGHDDESVTEGGSLAGSSSVRDESIAGDHCHHSLADHDKLTGTGDPTEDSVPCQEPIVQAPAPSSLIPMTDPSVPEVTPTFPVVNSTVPVTPPAPLVASSMPVVTPAAPAITPPVSEVTPPARVTSSPAPVVVSTPASSMVTPEPPQKEGHLLYQWYDS</sequence>
<feature type="compositionally biased region" description="Basic and acidic residues" evidence="1">
    <location>
        <begin position="31"/>
        <end position="51"/>
    </location>
</feature>
<name>A0A653C5I2_CALMS</name>
<evidence type="ECO:0000313" key="2">
    <source>
        <dbReference type="EMBL" id="VEN43013.1"/>
    </source>
</evidence>
<reference evidence="2 3" key="1">
    <citation type="submission" date="2019-01" db="EMBL/GenBank/DDBJ databases">
        <authorList>
            <person name="Sayadi A."/>
        </authorList>
    </citation>
    <scope>NUCLEOTIDE SEQUENCE [LARGE SCALE GENOMIC DNA]</scope>
</reference>
<feature type="compositionally biased region" description="Basic and acidic residues" evidence="1">
    <location>
        <begin position="1"/>
        <end position="17"/>
    </location>
</feature>
<organism evidence="2 3">
    <name type="scientific">Callosobruchus maculatus</name>
    <name type="common">Southern cowpea weevil</name>
    <name type="synonym">Pulse bruchid</name>
    <dbReference type="NCBI Taxonomy" id="64391"/>
    <lineage>
        <taxon>Eukaryota</taxon>
        <taxon>Metazoa</taxon>
        <taxon>Ecdysozoa</taxon>
        <taxon>Arthropoda</taxon>
        <taxon>Hexapoda</taxon>
        <taxon>Insecta</taxon>
        <taxon>Pterygota</taxon>
        <taxon>Neoptera</taxon>
        <taxon>Endopterygota</taxon>
        <taxon>Coleoptera</taxon>
        <taxon>Polyphaga</taxon>
        <taxon>Cucujiformia</taxon>
        <taxon>Chrysomeloidea</taxon>
        <taxon>Chrysomelidae</taxon>
        <taxon>Bruchinae</taxon>
        <taxon>Bruchini</taxon>
        <taxon>Callosobruchus</taxon>
    </lineage>
</organism>
<keyword evidence="3" id="KW-1185">Reference proteome</keyword>
<dbReference type="EMBL" id="CAACVG010006995">
    <property type="protein sequence ID" value="VEN43013.1"/>
    <property type="molecule type" value="Genomic_DNA"/>
</dbReference>
<proteinExistence type="predicted"/>
<evidence type="ECO:0000256" key="1">
    <source>
        <dbReference type="SAM" id="MobiDB-lite"/>
    </source>
</evidence>
<accession>A0A653C5I2</accession>
<evidence type="ECO:0000313" key="3">
    <source>
        <dbReference type="Proteomes" id="UP000410492"/>
    </source>
</evidence>
<protein>
    <submittedName>
        <fullName evidence="2">Uncharacterized protein</fullName>
    </submittedName>
</protein>
<dbReference type="Proteomes" id="UP000410492">
    <property type="component" value="Unassembled WGS sequence"/>
</dbReference>